<dbReference type="InterPro" id="IPR000037">
    <property type="entry name" value="SsrA-bd_prot"/>
</dbReference>
<keyword evidence="2 3" id="KW-0694">RNA-binding</keyword>
<dbReference type="CDD" id="cd09294">
    <property type="entry name" value="SmpB"/>
    <property type="match status" value="1"/>
</dbReference>
<keyword evidence="1 3" id="KW-0963">Cytoplasm</keyword>
<sequence length="147" mass="17112">MIIVNKKAFHNYEILETLEAGLVLKGSEVKSLRSGRCNLGDSFVKIMSGELWLVNTDIPKYKYDGSSEYDSTRLRKLLVNHKELIYLESKLKQGNLTLIPLKVYSKGSIFKIEIALARGKKKYEKKAKERERDLERELLVEKRKYMI</sequence>
<dbReference type="GO" id="GO:0003723">
    <property type="term" value="F:RNA binding"/>
    <property type="evidence" value="ECO:0007669"/>
    <property type="project" value="UniProtKB-UniRule"/>
</dbReference>
<evidence type="ECO:0000313" key="5">
    <source>
        <dbReference type="Proteomes" id="UP000564033"/>
    </source>
</evidence>
<evidence type="ECO:0000256" key="1">
    <source>
        <dbReference type="ARBA" id="ARBA00022490"/>
    </source>
</evidence>
<dbReference type="Pfam" id="PF01668">
    <property type="entry name" value="SmpB"/>
    <property type="match status" value="1"/>
</dbReference>
<organism evidence="4 5">
    <name type="scientific">Candidatus Dojkabacteria bacterium</name>
    <dbReference type="NCBI Taxonomy" id="2099670"/>
    <lineage>
        <taxon>Bacteria</taxon>
        <taxon>Candidatus Dojkabacteria</taxon>
    </lineage>
</organism>
<dbReference type="Proteomes" id="UP000564033">
    <property type="component" value="Unassembled WGS sequence"/>
</dbReference>
<evidence type="ECO:0000256" key="3">
    <source>
        <dbReference type="HAMAP-Rule" id="MF_00023"/>
    </source>
</evidence>
<evidence type="ECO:0000313" key="4">
    <source>
        <dbReference type="EMBL" id="NLZ24181.1"/>
    </source>
</evidence>
<protein>
    <recommendedName>
        <fullName evidence="3">SsrA-binding protein</fullName>
    </recommendedName>
    <alternativeName>
        <fullName evidence="3">Small protein B</fullName>
    </alternativeName>
</protein>
<dbReference type="SUPFAM" id="SSF74982">
    <property type="entry name" value="Small protein B (SmpB)"/>
    <property type="match status" value="1"/>
</dbReference>
<dbReference type="InterPro" id="IPR023620">
    <property type="entry name" value="SmpB"/>
</dbReference>
<dbReference type="PROSITE" id="PS01317">
    <property type="entry name" value="SSRP"/>
    <property type="match status" value="1"/>
</dbReference>
<accession>A0A847VCI0</accession>
<gene>
    <name evidence="3 4" type="primary">smpB</name>
    <name evidence="4" type="ORF">GX888_00310</name>
</gene>
<dbReference type="Gene3D" id="2.40.280.10">
    <property type="match status" value="1"/>
</dbReference>
<dbReference type="InterPro" id="IPR020081">
    <property type="entry name" value="SsrA-bd_prot_CS"/>
</dbReference>
<name>A0A847VCI0_9BACT</name>
<dbReference type="HAMAP" id="MF_00023">
    <property type="entry name" value="SmpB"/>
    <property type="match status" value="1"/>
</dbReference>
<comment type="similarity">
    <text evidence="3">Belongs to the SmpB family.</text>
</comment>
<dbReference type="NCBIfam" id="TIGR00086">
    <property type="entry name" value="smpB"/>
    <property type="match status" value="1"/>
</dbReference>
<dbReference type="AlphaFoldDB" id="A0A847VCI0"/>
<proteinExistence type="inferred from homology"/>
<dbReference type="PANTHER" id="PTHR30308:SF2">
    <property type="entry name" value="SSRA-BINDING PROTEIN"/>
    <property type="match status" value="1"/>
</dbReference>
<comment type="subcellular location">
    <subcellularLocation>
        <location evidence="3">Cytoplasm</location>
    </subcellularLocation>
    <text evidence="3">The tmRNA-SmpB complex associates with stalled 70S ribosomes.</text>
</comment>
<evidence type="ECO:0000256" key="2">
    <source>
        <dbReference type="ARBA" id="ARBA00022884"/>
    </source>
</evidence>
<reference evidence="4 5" key="1">
    <citation type="journal article" date="2020" name="Biotechnol. Biofuels">
        <title>New insights from the biogas microbiome by comprehensive genome-resolved metagenomics of nearly 1600 species originating from multiple anaerobic digesters.</title>
        <authorList>
            <person name="Campanaro S."/>
            <person name="Treu L."/>
            <person name="Rodriguez-R L.M."/>
            <person name="Kovalovszki A."/>
            <person name="Ziels R.M."/>
            <person name="Maus I."/>
            <person name="Zhu X."/>
            <person name="Kougias P.G."/>
            <person name="Basile A."/>
            <person name="Luo G."/>
            <person name="Schluter A."/>
            <person name="Konstantinidis K.T."/>
            <person name="Angelidaki I."/>
        </authorList>
    </citation>
    <scope>NUCLEOTIDE SEQUENCE [LARGE SCALE GENOMIC DNA]</scope>
    <source>
        <strain evidence="4">AS19jrsBPTG_9</strain>
    </source>
</reference>
<dbReference type="GO" id="GO:0070930">
    <property type="term" value="P:trans-translation-dependent protein tagging"/>
    <property type="evidence" value="ECO:0007669"/>
    <property type="project" value="TreeGrafter"/>
</dbReference>
<comment type="function">
    <text evidence="3">Required for rescue of stalled ribosomes mediated by trans-translation. Binds to transfer-messenger RNA (tmRNA), required for stable association of tmRNA with ribosomes. tmRNA and SmpB together mimic tRNA shape, replacing the anticodon stem-loop with SmpB. tmRNA is encoded by the ssrA gene; the 2 termini fold to resemble tRNA(Ala) and it encodes a 'tag peptide', a short internal open reading frame. During trans-translation Ala-aminoacylated tmRNA acts like a tRNA, entering the A-site of stalled ribosomes, displacing the stalled mRNA. The ribosome then switches to translate the ORF on the tmRNA; the nascent peptide is terminated with the 'tag peptide' encoded by the tmRNA and targeted for degradation. The ribosome is freed to recommence translation, which seems to be the essential function of trans-translation.</text>
</comment>
<dbReference type="GO" id="GO:0070929">
    <property type="term" value="P:trans-translation"/>
    <property type="evidence" value="ECO:0007669"/>
    <property type="project" value="UniProtKB-UniRule"/>
</dbReference>
<dbReference type="EMBL" id="JAAZIL010000009">
    <property type="protein sequence ID" value="NLZ24181.1"/>
    <property type="molecule type" value="Genomic_DNA"/>
</dbReference>
<dbReference type="NCBIfam" id="NF003843">
    <property type="entry name" value="PRK05422.1"/>
    <property type="match status" value="1"/>
</dbReference>
<dbReference type="GO" id="GO:0005829">
    <property type="term" value="C:cytosol"/>
    <property type="evidence" value="ECO:0007669"/>
    <property type="project" value="TreeGrafter"/>
</dbReference>
<dbReference type="PANTHER" id="PTHR30308">
    <property type="entry name" value="TMRNA-BINDING COMPONENT OF TRANS-TRANSLATION TAGGING COMPLEX"/>
    <property type="match status" value="1"/>
</dbReference>
<comment type="caution">
    <text evidence="4">The sequence shown here is derived from an EMBL/GenBank/DDBJ whole genome shotgun (WGS) entry which is preliminary data.</text>
</comment>